<evidence type="ECO:0000256" key="1">
    <source>
        <dbReference type="SAM" id="Phobius"/>
    </source>
</evidence>
<dbReference type="Proteomes" id="UP000830167">
    <property type="component" value="Chromosome"/>
</dbReference>
<accession>A0ABY4CNP1</accession>
<evidence type="ECO:0000313" key="3">
    <source>
        <dbReference type="Proteomes" id="UP000830167"/>
    </source>
</evidence>
<protein>
    <recommendedName>
        <fullName evidence="4">RNA-binding protein</fullName>
    </recommendedName>
</protein>
<keyword evidence="1" id="KW-0472">Membrane</keyword>
<keyword evidence="1" id="KW-1133">Transmembrane helix</keyword>
<dbReference type="EMBL" id="CP089291">
    <property type="protein sequence ID" value="UOF89475.1"/>
    <property type="molecule type" value="Genomic_DNA"/>
</dbReference>
<name>A0ABY4CNP1_9BACL</name>
<feature type="transmembrane region" description="Helical" evidence="1">
    <location>
        <begin position="77"/>
        <end position="96"/>
    </location>
</feature>
<keyword evidence="3" id="KW-1185">Reference proteome</keyword>
<evidence type="ECO:0008006" key="4">
    <source>
        <dbReference type="Google" id="ProtNLM"/>
    </source>
</evidence>
<gene>
    <name evidence="2" type="ORF">LSG31_16485</name>
</gene>
<sequence>MQDSGFRSFCNGYVGKQVMVRLKNGTVHQGVLHSITNEGIVLRPANGNQFAAGTAHSNGNIQQAILGESDGTEATQTWWPVWFLIAFALIAGFWGFGAGGWNGYGRPGVYGGSVAPYGGYGGYGRGFMW</sequence>
<keyword evidence="1" id="KW-0812">Transmembrane</keyword>
<dbReference type="RefSeq" id="WP_347436165.1">
    <property type="nucleotide sequence ID" value="NZ_CP089291.1"/>
</dbReference>
<organism evidence="2 3">
    <name type="scientific">Fodinisporobacter ferrooxydans</name>
    <dbReference type="NCBI Taxonomy" id="2901836"/>
    <lineage>
        <taxon>Bacteria</taxon>
        <taxon>Bacillati</taxon>
        <taxon>Bacillota</taxon>
        <taxon>Bacilli</taxon>
        <taxon>Bacillales</taxon>
        <taxon>Alicyclobacillaceae</taxon>
        <taxon>Fodinisporobacter</taxon>
    </lineage>
</organism>
<evidence type="ECO:0000313" key="2">
    <source>
        <dbReference type="EMBL" id="UOF89475.1"/>
    </source>
</evidence>
<reference evidence="2" key="1">
    <citation type="submission" date="2021-12" db="EMBL/GenBank/DDBJ databases">
        <title>Alicyclobacillaceae gen. nov., sp. nov., isolated from chalcocite enrichment system.</title>
        <authorList>
            <person name="Jiang Z."/>
        </authorList>
    </citation>
    <scope>NUCLEOTIDE SEQUENCE</scope>
    <source>
        <strain evidence="2">MYW30-H2</strain>
    </source>
</reference>
<proteinExistence type="predicted"/>